<feature type="domain" description="CBM1" evidence="3">
    <location>
        <begin position="96"/>
        <end position="132"/>
    </location>
</feature>
<dbReference type="OrthoDB" id="119312at2759"/>
<evidence type="ECO:0000313" key="5">
    <source>
        <dbReference type="Proteomes" id="UP000243579"/>
    </source>
</evidence>
<dbReference type="InterPro" id="IPR000254">
    <property type="entry name" value="CBD"/>
</dbReference>
<feature type="chain" id="PRO_5012212852" description="CBM1 domain-containing protein" evidence="2">
    <location>
        <begin position="16"/>
        <end position="178"/>
    </location>
</feature>
<dbReference type="GO" id="GO:0005576">
    <property type="term" value="C:extracellular region"/>
    <property type="evidence" value="ECO:0007669"/>
    <property type="project" value="InterPro"/>
</dbReference>
<name>A0A1V9YL70_ACHHY</name>
<evidence type="ECO:0000313" key="4">
    <source>
        <dbReference type="EMBL" id="OQR86473.1"/>
    </source>
</evidence>
<comment type="caution">
    <text evidence="4">The sequence shown here is derived from an EMBL/GenBank/DDBJ whole genome shotgun (WGS) entry which is preliminary data.</text>
</comment>
<dbReference type="SUPFAM" id="SSF57180">
    <property type="entry name" value="Cellulose-binding domain"/>
    <property type="match status" value="2"/>
</dbReference>
<dbReference type="GO" id="GO:0005975">
    <property type="term" value="P:carbohydrate metabolic process"/>
    <property type="evidence" value="ECO:0007669"/>
    <property type="project" value="InterPro"/>
</dbReference>
<dbReference type="PROSITE" id="PS00562">
    <property type="entry name" value="CBM1_1"/>
    <property type="match status" value="1"/>
</dbReference>
<sequence>MRATLIASLAAAAVAQPCPNNLATCYNSIGAPWGCYNPAHEGCCAGQVYLLFAANPNGGASIPQQCCKGPVGANGRNTFSVVQGDCPATTAAPVAKPVAAWGKCGGQNYSGPTKCADGNYCKELNPYYSQCTPGGPNEVGVWGQCGGTGYSGATACASGSYCKSWNTQYSQCIPNGTN</sequence>
<keyword evidence="1 2" id="KW-0732">Signal</keyword>
<protein>
    <recommendedName>
        <fullName evidence="3">CBM1 domain-containing protein</fullName>
    </recommendedName>
</protein>
<accession>A0A1V9YL70</accession>
<dbReference type="Pfam" id="PF00734">
    <property type="entry name" value="CBM_1"/>
    <property type="match status" value="2"/>
</dbReference>
<dbReference type="EMBL" id="JNBR01001504">
    <property type="protein sequence ID" value="OQR86473.1"/>
    <property type="molecule type" value="Genomic_DNA"/>
</dbReference>
<dbReference type="Proteomes" id="UP000243579">
    <property type="component" value="Unassembled WGS sequence"/>
</dbReference>
<dbReference type="PROSITE" id="PS51164">
    <property type="entry name" value="CBM1_2"/>
    <property type="match status" value="2"/>
</dbReference>
<feature type="domain" description="CBM1" evidence="3">
    <location>
        <begin position="137"/>
        <end position="173"/>
    </location>
</feature>
<feature type="signal peptide" evidence="2">
    <location>
        <begin position="1"/>
        <end position="15"/>
    </location>
</feature>
<gene>
    <name evidence="4" type="ORF">ACHHYP_10527</name>
</gene>
<organism evidence="4 5">
    <name type="scientific">Achlya hypogyna</name>
    <name type="common">Oomycete</name>
    <name type="synonym">Protoachlya hypogyna</name>
    <dbReference type="NCBI Taxonomy" id="1202772"/>
    <lineage>
        <taxon>Eukaryota</taxon>
        <taxon>Sar</taxon>
        <taxon>Stramenopiles</taxon>
        <taxon>Oomycota</taxon>
        <taxon>Saprolegniomycetes</taxon>
        <taxon>Saprolegniales</taxon>
        <taxon>Achlyaceae</taxon>
        <taxon>Achlya</taxon>
    </lineage>
</organism>
<reference evidence="4 5" key="1">
    <citation type="journal article" date="2014" name="Genome Biol. Evol.">
        <title>The secreted proteins of Achlya hypogyna and Thraustotheca clavata identify the ancestral oomycete secretome and reveal gene acquisitions by horizontal gene transfer.</title>
        <authorList>
            <person name="Misner I."/>
            <person name="Blouin N."/>
            <person name="Leonard G."/>
            <person name="Richards T.A."/>
            <person name="Lane C.E."/>
        </authorList>
    </citation>
    <scope>NUCLEOTIDE SEQUENCE [LARGE SCALE GENOMIC DNA]</scope>
    <source>
        <strain evidence="4 5">ATCC 48635</strain>
    </source>
</reference>
<keyword evidence="5" id="KW-1185">Reference proteome</keyword>
<dbReference type="AlphaFoldDB" id="A0A1V9YL70"/>
<proteinExistence type="predicted"/>
<evidence type="ECO:0000256" key="1">
    <source>
        <dbReference type="ARBA" id="ARBA00022729"/>
    </source>
</evidence>
<evidence type="ECO:0000256" key="2">
    <source>
        <dbReference type="SAM" id="SignalP"/>
    </source>
</evidence>
<dbReference type="GO" id="GO:0030248">
    <property type="term" value="F:cellulose binding"/>
    <property type="evidence" value="ECO:0007669"/>
    <property type="project" value="InterPro"/>
</dbReference>
<dbReference type="SMART" id="SM00236">
    <property type="entry name" value="fCBD"/>
    <property type="match status" value="2"/>
</dbReference>
<evidence type="ECO:0000259" key="3">
    <source>
        <dbReference type="PROSITE" id="PS51164"/>
    </source>
</evidence>
<dbReference type="InterPro" id="IPR035971">
    <property type="entry name" value="CBD_sf"/>
</dbReference>